<organism evidence="3 4">
    <name type="scientific">Fusarium gaditjirri</name>
    <dbReference type="NCBI Taxonomy" id="282569"/>
    <lineage>
        <taxon>Eukaryota</taxon>
        <taxon>Fungi</taxon>
        <taxon>Dikarya</taxon>
        <taxon>Ascomycota</taxon>
        <taxon>Pezizomycotina</taxon>
        <taxon>Sordariomycetes</taxon>
        <taxon>Hypocreomycetidae</taxon>
        <taxon>Hypocreales</taxon>
        <taxon>Nectriaceae</taxon>
        <taxon>Fusarium</taxon>
        <taxon>Fusarium nisikadoi species complex</taxon>
    </lineage>
</organism>
<dbReference type="OrthoDB" id="3527137at2759"/>
<feature type="domain" description="DUF7770" evidence="2">
    <location>
        <begin position="49"/>
        <end position="196"/>
    </location>
</feature>
<evidence type="ECO:0000256" key="1">
    <source>
        <dbReference type="SAM" id="MobiDB-lite"/>
    </source>
</evidence>
<dbReference type="Pfam" id="PF24968">
    <property type="entry name" value="DUF7770"/>
    <property type="match status" value="1"/>
</dbReference>
<evidence type="ECO:0000313" key="4">
    <source>
        <dbReference type="Proteomes" id="UP000604273"/>
    </source>
</evidence>
<evidence type="ECO:0000313" key="3">
    <source>
        <dbReference type="EMBL" id="KAF4960780.1"/>
    </source>
</evidence>
<feature type="region of interest" description="Disordered" evidence="1">
    <location>
        <begin position="1"/>
        <end position="31"/>
    </location>
</feature>
<evidence type="ECO:0000259" key="2">
    <source>
        <dbReference type="Pfam" id="PF24968"/>
    </source>
</evidence>
<feature type="compositionally biased region" description="Polar residues" evidence="1">
    <location>
        <begin position="1"/>
        <end position="13"/>
    </location>
</feature>
<accession>A0A8H4TMT7</accession>
<protein>
    <recommendedName>
        <fullName evidence="2">DUF7770 domain-containing protein</fullName>
    </recommendedName>
</protein>
<keyword evidence="4" id="KW-1185">Reference proteome</keyword>
<comment type="caution">
    <text evidence="3">The sequence shown here is derived from an EMBL/GenBank/DDBJ whole genome shotgun (WGS) entry which is preliminary data.</text>
</comment>
<dbReference type="Proteomes" id="UP000604273">
    <property type="component" value="Unassembled WGS sequence"/>
</dbReference>
<dbReference type="AlphaFoldDB" id="A0A8H4TMT7"/>
<proteinExistence type="predicted"/>
<gene>
    <name evidence="3" type="ORF">FGADI_723</name>
</gene>
<dbReference type="InterPro" id="IPR056672">
    <property type="entry name" value="DUF7770"/>
</dbReference>
<sequence length="214" mass="23786">MGCGSSSPSQSNGGKKPSHTNFEMHDLNPLSYTPETAENEIRSSTVATVHFVADTVVNGGGNHWVIFLQTAPRKSVRLEIVPGAYPGREGFLGRLDIIRHPYGITRHSNKTLSIPAQPGHTVGQFLDAIVRADNHRYEFTQSGRGCGGWVRDQFYLFVQCGLIPPGWEGEFEAVINVFWVKNESQGPWPLTYGTYLRSRSTGRKGKGKQKKKKR</sequence>
<reference evidence="3" key="1">
    <citation type="journal article" date="2020" name="BMC Genomics">
        <title>Correction to: Identification and distribution of gene clusters required for synthesis of sphingolipid metabolism inhibitors in diverse species of the filamentous fungus Fusarium.</title>
        <authorList>
            <person name="Kim H.S."/>
            <person name="Lohmar J.M."/>
            <person name="Busman M."/>
            <person name="Brown D.W."/>
            <person name="Naumann T.A."/>
            <person name="Divon H.H."/>
            <person name="Lysoe E."/>
            <person name="Uhlig S."/>
            <person name="Proctor R.H."/>
        </authorList>
    </citation>
    <scope>NUCLEOTIDE SEQUENCE</scope>
    <source>
        <strain evidence="3">NRRL 45417</strain>
    </source>
</reference>
<reference evidence="3" key="2">
    <citation type="submission" date="2020-05" db="EMBL/GenBank/DDBJ databases">
        <authorList>
            <person name="Kim H.-S."/>
            <person name="Proctor R.H."/>
            <person name="Brown D.W."/>
        </authorList>
    </citation>
    <scope>NUCLEOTIDE SEQUENCE</scope>
    <source>
        <strain evidence="3">NRRL 45417</strain>
    </source>
</reference>
<dbReference type="EMBL" id="JABFAI010000013">
    <property type="protein sequence ID" value="KAF4960780.1"/>
    <property type="molecule type" value="Genomic_DNA"/>
</dbReference>
<name>A0A8H4TMT7_9HYPO</name>